<reference evidence="1 2" key="1">
    <citation type="submission" date="2016-03" db="EMBL/GenBank/DDBJ databases">
        <title>Draft genome sequence of Gluconobacter cerinus strain CECT 9110.</title>
        <authorList>
            <person name="Sainz F."/>
            <person name="Mas A."/>
            <person name="Torija M.J."/>
        </authorList>
    </citation>
    <scope>NUCLEOTIDE SEQUENCE [LARGE SCALE GENOMIC DNA]</scope>
    <source>
        <strain evidence="1 2">CECT 9110</strain>
    </source>
</reference>
<dbReference type="Gene3D" id="3.40.50.1820">
    <property type="entry name" value="alpha/beta hydrolase"/>
    <property type="match status" value="1"/>
</dbReference>
<evidence type="ECO:0000313" key="2">
    <source>
        <dbReference type="Proteomes" id="UP000077786"/>
    </source>
</evidence>
<dbReference type="InterPro" id="IPR029058">
    <property type="entry name" value="AB_hydrolase_fold"/>
</dbReference>
<dbReference type="AlphaFoldDB" id="A0A1B6VLL1"/>
<comment type="caution">
    <text evidence="1">The sequence shown here is derived from an EMBL/GenBank/DDBJ whole genome shotgun (WGS) entry which is preliminary data.</text>
</comment>
<evidence type="ECO:0000313" key="1">
    <source>
        <dbReference type="EMBL" id="OAJ67938.1"/>
    </source>
</evidence>
<dbReference type="RefSeq" id="WP_064273500.1">
    <property type="nucleotide sequence ID" value="NZ_LUTU01000005.1"/>
</dbReference>
<dbReference type="Proteomes" id="UP000077786">
    <property type="component" value="Unassembled WGS sequence"/>
</dbReference>
<dbReference type="Pfam" id="PF06821">
    <property type="entry name" value="Ser_hydrolase"/>
    <property type="match status" value="1"/>
</dbReference>
<accession>A0A1B6VLL1</accession>
<proteinExistence type="predicted"/>
<dbReference type="OrthoDB" id="9804993at2"/>
<dbReference type="GO" id="GO:0016787">
    <property type="term" value="F:hydrolase activity"/>
    <property type="evidence" value="ECO:0007669"/>
    <property type="project" value="InterPro"/>
</dbReference>
<protein>
    <submittedName>
        <fullName evidence="1">Esterase</fullName>
    </submittedName>
</protein>
<dbReference type="PATRIC" id="fig|38307.3.peg.655"/>
<dbReference type="InterPro" id="IPR010662">
    <property type="entry name" value="RBBP9/YdeN"/>
</dbReference>
<organism evidence="1 2">
    <name type="scientific">Gluconobacter cerinus</name>
    <dbReference type="NCBI Taxonomy" id="38307"/>
    <lineage>
        <taxon>Bacteria</taxon>
        <taxon>Pseudomonadati</taxon>
        <taxon>Pseudomonadota</taxon>
        <taxon>Alphaproteobacteria</taxon>
        <taxon>Acetobacterales</taxon>
        <taxon>Acetobacteraceae</taxon>
        <taxon>Gluconobacter</taxon>
    </lineage>
</organism>
<name>A0A1B6VLL1_9PROT</name>
<dbReference type="SUPFAM" id="SSF53474">
    <property type="entry name" value="alpha/beta-Hydrolases"/>
    <property type="match status" value="1"/>
</dbReference>
<dbReference type="EMBL" id="LUTU01000005">
    <property type="protein sequence ID" value="OAJ67938.1"/>
    <property type="molecule type" value="Genomic_DNA"/>
</dbReference>
<sequence>MNLFSGRATALDLAASARALSFQHSSEETVLAAEFHHIKTQFTPLLVPGLFGSGQHHWQTRWETAFGLPRLHQADWENPTPEEWDAALTQAIQQAKKPVLLIAHSLGAVLTMRWLAQHESSNVAGAFLVAPADIDHTTHPEASRIKAFAPLSEAPSPVPVAMMASRNDQWLSNDRARLLAQRWQAEFTDAGLTGHVGSNDFLGLWSHGARTLISFVQRRLTTPAQ</sequence>
<gene>
    <name evidence="1" type="ORF">A0123_00638</name>
</gene>